<evidence type="ECO:0000313" key="3">
    <source>
        <dbReference type="Proteomes" id="UP001605036"/>
    </source>
</evidence>
<accession>A0ABD1ZS03</accession>
<keyword evidence="3" id="KW-1185">Reference proteome</keyword>
<comment type="caution">
    <text evidence="2">The sequence shown here is derived from an EMBL/GenBank/DDBJ whole genome shotgun (WGS) entry which is preliminary data.</text>
</comment>
<evidence type="ECO:0000313" key="2">
    <source>
        <dbReference type="EMBL" id="KAL2654130.1"/>
    </source>
</evidence>
<feature type="region of interest" description="Disordered" evidence="1">
    <location>
        <begin position="110"/>
        <end position="132"/>
    </location>
</feature>
<dbReference type="AlphaFoldDB" id="A0ABD1ZS03"/>
<dbReference type="EMBL" id="JBHFFA010000001">
    <property type="protein sequence ID" value="KAL2654130.1"/>
    <property type="molecule type" value="Genomic_DNA"/>
</dbReference>
<name>A0ABD1ZS03_9MARC</name>
<gene>
    <name evidence="2" type="ORF">R1flu_022258</name>
</gene>
<proteinExistence type="predicted"/>
<sequence length="185" mass="21336">MFSTIRRRKLLACRVQPFRQYHCSQWPLWERRRSVLELVPLNPKRPTPDRRWTDTYTTFVFYATGMQQTGDSLSEATGSNVSSESKSAKCNTLRATANHDCGCRPTRVSSLAPGVSGDRSPNHRLPRDGSGGPGKWIPYYDLSHCSDPTTDNRRRRRWKQRWWGFGQTLCRYQGRTSPKPSMLPD</sequence>
<reference evidence="2 3" key="1">
    <citation type="submission" date="2024-09" db="EMBL/GenBank/DDBJ databases">
        <title>Chromosome-scale assembly of Riccia fluitans.</title>
        <authorList>
            <person name="Paukszto L."/>
            <person name="Sawicki J."/>
            <person name="Karawczyk K."/>
            <person name="Piernik-Szablinska J."/>
            <person name="Szczecinska M."/>
            <person name="Mazdziarz M."/>
        </authorList>
    </citation>
    <scope>NUCLEOTIDE SEQUENCE [LARGE SCALE GENOMIC DNA]</scope>
    <source>
        <strain evidence="2">Rf_01</strain>
        <tissue evidence="2">Aerial parts of the thallus</tissue>
    </source>
</reference>
<evidence type="ECO:0000256" key="1">
    <source>
        <dbReference type="SAM" id="MobiDB-lite"/>
    </source>
</evidence>
<organism evidence="2 3">
    <name type="scientific">Riccia fluitans</name>
    <dbReference type="NCBI Taxonomy" id="41844"/>
    <lineage>
        <taxon>Eukaryota</taxon>
        <taxon>Viridiplantae</taxon>
        <taxon>Streptophyta</taxon>
        <taxon>Embryophyta</taxon>
        <taxon>Marchantiophyta</taxon>
        <taxon>Marchantiopsida</taxon>
        <taxon>Marchantiidae</taxon>
        <taxon>Marchantiales</taxon>
        <taxon>Ricciaceae</taxon>
        <taxon>Riccia</taxon>
    </lineage>
</organism>
<dbReference type="Proteomes" id="UP001605036">
    <property type="component" value="Unassembled WGS sequence"/>
</dbReference>
<protein>
    <submittedName>
        <fullName evidence="2">Uncharacterized protein</fullName>
    </submittedName>
</protein>